<reference evidence="3" key="1">
    <citation type="submission" date="2020-09" db="EMBL/GenBank/DDBJ databases">
        <authorList>
            <person name="Yoon J.-W."/>
        </authorList>
    </citation>
    <scope>NUCLEOTIDE SEQUENCE</scope>
    <source>
        <strain evidence="3">KMU-158</strain>
    </source>
</reference>
<evidence type="ECO:0000313" key="4">
    <source>
        <dbReference type="Proteomes" id="UP000610558"/>
    </source>
</evidence>
<comment type="caution">
    <text evidence="3">The sequence shown here is derived from an EMBL/GenBank/DDBJ whole genome shotgun (WGS) entry which is preliminary data.</text>
</comment>
<evidence type="ECO:0000256" key="1">
    <source>
        <dbReference type="ARBA" id="ARBA00022842"/>
    </source>
</evidence>
<gene>
    <name evidence="3" type="ORF">IB286_08455</name>
</gene>
<dbReference type="AlphaFoldDB" id="A0A927C3E0"/>
<sequence>MFWNKSVVNALLILAAGQSRRFGADKRFVTMPKGGPLLPALIRRGGKAGLPVTVVLAESDPLTEIHGAHILRSTRAAGGMGYSLADAIAQLDSALSSVLILPADLPLLRISSLRQVAEQAAEDRIIIPHFQGQRGHPVAIGRAFWPELLNLEGDQGAKAVLAKYADACVRLDLDDPGICADGDTPAAMQSLFDEMTLPE</sequence>
<dbReference type="EMBL" id="JACXLD010000004">
    <property type="protein sequence ID" value="MBD2859041.1"/>
    <property type="molecule type" value="Genomic_DNA"/>
</dbReference>
<dbReference type="PANTHER" id="PTHR43777">
    <property type="entry name" value="MOLYBDENUM COFACTOR CYTIDYLYLTRANSFERASE"/>
    <property type="match status" value="1"/>
</dbReference>
<keyword evidence="4" id="KW-1185">Reference proteome</keyword>
<organism evidence="3 4">
    <name type="scientific">Spongiibacter pelagi</name>
    <dbReference type="NCBI Taxonomy" id="2760804"/>
    <lineage>
        <taxon>Bacteria</taxon>
        <taxon>Pseudomonadati</taxon>
        <taxon>Pseudomonadota</taxon>
        <taxon>Gammaproteobacteria</taxon>
        <taxon>Cellvibrionales</taxon>
        <taxon>Spongiibacteraceae</taxon>
        <taxon>Spongiibacter</taxon>
    </lineage>
</organism>
<protein>
    <submittedName>
        <fullName evidence="3">Nucleotidyltransferase family protein</fullName>
    </submittedName>
</protein>
<feature type="domain" description="MobA-like NTP transferase" evidence="2">
    <location>
        <begin position="12"/>
        <end position="165"/>
    </location>
</feature>
<proteinExistence type="predicted"/>
<dbReference type="InterPro" id="IPR025877">
    <property type="entry name" value="MobA-like_NTP_Trfase"/>
</dbReference>
<keyword evidence="1" id="KW-0460">Magnesium</keyword>
<evidence type="ECO:0000313" key="3">
    <source>
        <dbReference type="EMBL" id="MBD2859041.1"/>
    </source>
</evidence>
<name>A0A927C3E0_9GAMM</name>
<dbReference type="Pfam" id="PF12804">
    <property type="entry name" value="NTP_transf_3"/>
    <property type="match status" value="1"/>
</dbReference>
<dbReference type="CDD" id="cd04182">
    <property type="entry name" value="GT_2_like_f"/>
    <property type="match status" value="1"/>
</dbReference>
<dbReference type="SUPFAM" id="SSF53448">
    <property type="entry name" value="Nucleotide-diphospho-sugar transferases"/>
    <property type="match status" value="1"/>
</dbReference>
<evidence type="ECO:0000259" key="2">
    <source>
        <dbReference type="Pfam" id="PF12804"/>
    </source>
</evidence>
<dbReference type="InterPro" id="IPR029044">
    <property type="entry name" value="Nucleotide-diphossugar_trans"/>
</dbReference>
<dbReference type="PANTHER" id="PTHR43777:SF1">
    <property type="entry name" value="MOLYBDENUM COFACTOR CYTIDYLYLTRANSFERASE"/>
    <property type="match status" value="1"/>
</dbReference>
<dbReference type="GO" id="GO:0016779">
    <property type="term" value="F:nucleotidyltransferase activity"/>
    <property type="evidence" value="ECO:0007669"/>
    <property type="project" value="UniProtKB-ARBA"/>
</dbReference>
<dbReference type="Proteomes" id="UP000610558">
    <property type="component" value="Unassembled WGS sequence"/>
</dbReference>
<accession>A0A927C3E0</accession>
<dbReference type="Gene3D" id="3.90.550.10">
    <property type="entry name" value="Spore Coat Polysaccharide Biosynthesis Protein SpsA, Chain A"/>
    <property type="match status" value="1"/>
</dbReference>